<dbReference type="CDD" id="cd09599">
    <property type="entry name" value="M1_LTA4H"/>
    <property type="match status" value="1"/>
</dbReference>
<dbReference type="GO" id="GO:0004301">
    <property type="term" value="F:epoxide hydrolase activity"/>
    <property type="evidence" value="ECO:0007669"/>
    <property type="project" value="UniProtKB-EC"/>
</dbReference>
<dbReference type="FunFam" id="3.30.2010.30:FF:000001">
    <property type="entry name" value="Leukotriene A(4) hydrolase"/>
    <property type="match status" value="1"/>
</dbReference>
<dbReference type="InterPro" id="IPR015211">
    <property type="entry name" value="Peptidase_M1_C"/>
</dbReference>
<reference evidence="18 19" key="1">
    <citation type="submission" date="2022-03" db="EMBL/GenBank/DDBJ databases">
        <authorList>
            <person name="Macdonald S."/>
            <person name="Ahmed S."/>
            <person name="Newling K."/>
        </authorList>
    </citation>
    <scope>NUCLEOTIDE SEQUENCE [LARGE SCALE GENOMIC DNA]</scope>
</reference>
<dbReference type="AlphaFoldDB" id="A0ABC8JIY1"/>
<evidence type="ECO:0000256" key="4">
    <source>
        <dbReference type="ARBA" id="ARBA00010136"/>
    </source>
</evidence>
<name>A0ABC8JIY1_ERUVS</name>
<dbReference type="InterPro" id="IPR049980">
    <property type="entry name" value="LTA4H_cat"/>
</dbReference>
<evidence type="ECO:0000259" key="17">
    <source>
        <dbReference type="SMART" id="SM01263"/>
    </source>
</evidence>
<dbReference type="InterPro" id="IPR038502">
    <property type="entry name" value="M1_LTA-4_hydro/amino_C_sf"/>
</dbReference>
<evidence type="ECO:0000256" key="16">
    <source>
        <dbReference type="PIRSR" id="PIRSR634015-3"/>
    </source>
</evidence>
<evidence type="ECO:0000256" key="6">
    <source>
        <dbReference type="ARBA" id="ARBA00022490"/>
    </source>
</evidence>
<dbReference type="GO" id="GO:0005737">
    <property type="term" value="C:cytoplasm"/>
    <property type="evidence" value="ECO:0007669"/>
    <property type="project" value="UniProtKB-SubCell"/>
</dbReference>
<sequence length="614" mass="69059">MAPIDPHSFTDSSHPLTTHISLSLYLDFSTSVIHSSALLTLSSPFSGDLSLDTRSISITTILDPKTHTLLPHSLSSNPDPIKGSEIVISLTGQSQLLILYSTSPSASALQWLSPIQTFSKSHPYVYTQCQAIHARSIFPCQDTPAARIRYDVVMNIPSSLSAVMSARHVRRRLPSLEEAKHLDDVTASLWRGEDRVVEEFVMEQPIPPYLFAFAVGELGFREVGPRTRVYAESAAVEVLDAAELEFAGTEEMIKQGEKLFGGYEWERFDLLVLPPSFPYGGMENPRMVFLTPTVIKGDASGAQVVAHELAHSWTGNLITNINNEHFWLNEGFTTYAERRIVEVVQGEDIATLNMGIGWRGLNDEMERFKDNLECTKLKNKQDGVDPDDVYSQVPYEKGFQFVLRIERQVGRTAFDEFLKKYIATFKFKSIDTDTFLDFLKANIPGIEKEINLQMWTEGVGIPEDAYEPVSAIYTKIISLAEEFKQGKMPSEDEVAEWKGQEWELYLENLPKSCEPSQVVALDKRYRLAESKSYEVKVSFLKLAISSKCKEYHGEVEKTLKSVGRMLYLRALFTALAQAGGTEEKQMAKQIFAEARETYHPIAQGVVESILSKYI</sequence>
<dbReference type="SMART" id="SM01263">
    <property type="entry name" value="Leuk-A4-hydro_C"/>
    <property type="match status" value="1"/>
</dbReference>
<comment type="caution">
    <text evidence="18">The sequence shown here is derived from an EMBL/GenBank/DDBJ whole genome shotgun (WGS) entry which is preliminary data.</text>
</comment>
<keyword evidence="19" id="KW-1185">Reference proteome</keyword>
<dbReference type="SUPFAM" id="SSF55486">
    <property type="entry name" value="Metalloproteases ('zincins'), catalytic domain"/>
    <property type="match status" value="1"/>
</dbReference>
<dbReference type="Pfam" id="PF01433">
    <property type="entry name" value="Peptidase_M1"/>
    <property type="match status" value="1"/>
</dbReference>
<accession>A0ABC8JIY1</accession>
<keyword evidence="7" id="KW-0645">Protease</keyword>
<keyword evidence="6" id="KW-0963">Cytoplasm</keyword>
<dbReference type="GO" id="GO:0006508">
    <property type="term" value="P:proteolysis"/>
    <property type="evidence" value="ECO:0007669"/>
    <property type="project" value="UniProtKB-KW"/>
</dbReference>
<dbReference type="InterPro" id="IPR027268">
    <property type="entry name" value="Peptidase_M4/M1_CTD_sf"/>
</dbReference>
<protein>
    <recommendedName>
        <fullName evidence="14">Leucine aminopeptidase</fullName>
        <ecNumber evidence="5">3.3.2.10</ecNumber>
    </recommendedName>
    <alternativeName>
        <fullName evidence="12">Epoxide hydrolase</fullName>
    </alternativeName>
    <alternativeName>
        <fullName evidence="13">Leukotriene A-4 hydrolase homolog</fullName>
    </alternativeName>
</protein>
<keyword evidence="8 16" id="KW-0479">Metal-binding</keyword>
<evidence type="ECO:0000256" key="14">
    <source>
        <dbReference type="ARBA" id="ARBA00071930"/>
    </source>
</evidence>
<keyword evidence="11" id="KW-0482">Metalloprotease</keyword>
<evidence type="ECO:0000256" key="15">
    <source>
        <dbReference type="PIRSR" id="PIRSR634015-1"/>
    </source>
</evidence>
<dbReference type="Pfam" id="PF09127">
    <property type="entry name" value="Leuk-A4-hydro_C"/>
    <property type="match status" value="1"/>
</dbReference>
<evidence type="ECO:0000256" key="7">
    <source>
        <dbReference type="ARBA" id="ARBA00022670"/>
    </source>
</evidence>
<dbReference type="Proteomes" id="UP001642260">
    <property type="component" value="Unassembled WGS sequence"/>
</dbReference>
<feature type="binding site" evidence="16">
    <location>
        <position position="330"/>
    </location>
    <ligand>
        <name>Zn(2+)</name>
        <dbReference type="ChEBI" id="CHEBI:29105"/>
        <note>catalytic</note>
    </ligand>
</feature>
<dbReference type="GO" id="GO:0046872">
    <property type="term" value="F:metal ion binding"/>
    <property type="evidence" value="ECO:0007669"/>
    <property type="project" value="UniProtKB-KW"/>
</dbReference>
<feature type="active site" description="Proton acceptor" evidence="15">
    <location>
        <position position="308"/>
    </location>
</feature>
<dbReference type="PANTHER" id="PTHR45726">
    <property type="entry name" value="LEUKOTRIENE A-4 HYDROLASE"/>
    <property type="match status" value="1"/>
</dbReference>
<organism evidence="18 19">
    <name type="scientific">Eruca vesicaria subsp. sativa</name>
    <name type="common">Garden rocket</name>
    <name type="synonym">Eruca sativa</name>
    <dbReference type="NCBI Taxonomy" id="29727"/>
    <lineage>
        <taxon>Eukaryota</taxon>
        <taxon>Viridiplantae</taxon>
        <taxon>Streptophyta</taxon>
        <taxon>Embryophyta</taxon>
        <taxon>Tracheophyta</taxon>
        <taxon>Spermatophyta</taxon>
        <taxon>Magnoliopsida</taxon>
        <taxon>eudicotyledons</taxon>
        <taxon>Gunneridae</taxon>
        <taxon>Pentapetalae</taxon>
        <taxon>rosids</taxon>
        <taxon>malvids</taxon>
        <taxon>Brassicales</taxon>
        <taxon>Brassicaceae</taxon>
        <taxon>Brassiceae</taxon>
        <taxon>Eruca</taxon>
    </lineage>
</organism>
<dbReference type="PANTHER" id="PTHR45726:SF3">
    <property type="entry name" value="LEUKOTRIENE A-4 HYDROLASE"/>
    <property type="match status" value="1"/>
</dbReference>
<dbReference type="SUPFAM" id="SSF63737">
    <property type="entry name" value="Leukotriene A4 hydrolase N-terminal domain"/>
    <property type="match status" value="1"/>
</dbReference>
<dbReference type="InterPro" id="IPR014782">
    <property type="entry name" value="Peptidase_M1_dom"/>
</dbReference>
<dbReference type="InterPro" id="IPR045357">
    <property type="entry name" value="Aminopeptidase_N-like_N"/>
</dbReference>
<dbReference type="Gene3D" id="3.30.2010.30">
    <property type="match status" value="1"/>
</dbReference>
<dbReference type="EC" id="3.3.2.10" evidence="5"/>
<evidence type="ECO:0000256" key="8">
    <source>
        <dbReference type="ARBA" id="ARBA00022723"/>
    </source>
</evidence>
<comment type="catalytic activity">
    <reaction evidence="1">
        <text>an epoxide + H2O = an ethanediol</text>
        <dbReference type="Rhea" id="RHEA:19037"/>
        <dbReference type="ChEBI" id="CHEBI:15377"/>
        <dbReference type="ChEBI" id="CHEBI:32955"/>
        <dbReference type="ChEBI" id="CHEBI:140594"/>
        <dbReference type="EC" id="3.3.2.10"/>
    </reaction>
</comment>
<evidence type="ECO:0000256" key="12">
    <source>
        <dbReference type="ARBA" id="ARBA00030177"/>
    </source>
</evidence>
<gene>
    <name evidence="18" type="ORF">ERUC_LOCUS11184</name>
</gene>
<feature type="binding site" evidence="16">
    <location>
        <position position="311"/>
    </location>
    <ligand>
        <name>Zn(2+)</name>
        <dbReference type="ChEBI" id="CHEBI:29105"/>
        <note>catalytic</note>
    </ligand>
</feature>
<evidence type="ECO:0000313" key="18">
    <source>
        <dbReference type="EMBL" id="CAH8327867.1"/>
    </source>
</evidence>
<proteinExistence type="inferred from homology"/>
<comment type="similarity">
    <text evidence="4">Belongs to the peptidase M1 family.</text>
</comment>
<evidence type="ECO:0000256" key="3">
    <source>
        <dbReference type="ARBA" id="ARBA00004496"/>
    </source>
</evidence>
<dbReference type="Gene3D" id="2.60.40.1730">
    <property type="entry name" value="tricorn interacting facor f3 domain"/>
    <property type="match status" value="1"/>
</dbReference>
<keyword evidence="10 16" id="KW-0862">Zinc</keyword>
<dbReference type="Pfam" id="PF17900">
    <property type="entry name" value="Peptidase_M1_N"/>
    <property type="match status" value="1"/>
</dbReference>
<evidence type="ECO:0000256" key="1">
    <source>
        <dbReference type="ARBA" id="ARBA00001268"/>
    </source>
</evidence>
<comment type="subcellular location">
    <subcellularLocation>
        <location evidence="3">Cytoplasm</location>
    </subcellularLocation>
</comment>
<dbReference type="InterPro" id="IPR034015">
    <property type="entry name" value="M1_LTA4H"/>
</dbReference>
<evidence type="ECO:0000256" key="9">
    <source>
        <dbReference type="ARBA" id="ARBA00022801"/>
    </source>
</evidence>
<evidence type="ECO:0000256" key="5">
    <source>
        <dbReference type="ARBA" id="ARBA00013006"/>
    </source>
</evidence>
<evidence type="ECO:0000313" key="19">
    <source>
        <dbReference type="Proteomes" id="UP001642260"/>
    </source>
</evidence>
<dbReference type="InterPro" id="IPR016024">
    <property type="entry name" value="ARM-type_fold"/>
</dbReference>
<evidence type="ECO:0000256" key="13">
    <source>
        <dbReference type="ARBA" id="ARBA00031416"/>
    </source>
</evidence>
<dbReference type="GO" id="GO:0008237">
    <property type="term" value="F:metallopeptidase activity"/>
    <property type="evidence" value="ECO:0007669"/>
    <property type="project" value="UniProtKB-KW"/>
</dbReference>
<evidence type="ECO:0000256" key="2">
    <source>
        <dbReference type="ARBA" id="ARBA00002142"/>
    </source>
</evidence>
<dbReference type="InterPro" id="IPR001930">
    <property type="entry name" value="Peptidase_M1"/>
</dbReference>
<dbReference type="PRINTS" id="PR00756">
    <property type="entry name" value="ALADIPTASE"/>
</dbReference>
<evidence type="ECO:0000256" key="10">
    <source>
        <dbReference type="ARBA" id="ARBA00022833"/>
    </source>
</evidence>
<feature type="binding site" evidence="16">
    <location>
        <position position="307"/>
    </location>
    <ligand>
        <name>Zn(2+)</name>
        <dbReference type="ChEBI" id="CHEBI:29105"/>
        <note>catalytic</note>
    </ligand>
</feature>
<dbReference type="InterPro" id="IPR042097">
    <property type="entry name" value="Aminopeptidase_N-like_N_sf"/>
</dbReference>
<dbReference type="EMBL" id="CAKOAT010108487">
    <property type="protein sequence ID" value="CAH8327867.1"/>
    <property type="molecule type" value="Genomic_DNA"/>
</dbReference>
<dbReference type="SUPFAM" id="SSF48371">
    <property type="entry name" value="ARM repeat"/>
    <property type="match status" value="1"/>
</dbReference>
<feature type="active site" description="Proton donor" evidence="15">
    <location>
        <position position="395"/>
    </location>
</feature>
<comment type="function">
    <text evidence="2">Aminopeptidase that preferentially cleaves di- and tripeptides. Also has low epoxide hydrolase activity (in vitro). Can hydrolyze the epoxide leukotriene LTA(4) but it forms preferentially 5,6-dihydroxy-7,9,11,14-eicosatetraenoic acid rather than the cytokine leukotriene B(4) as the product compared to the homologous mammalian enzyme (in vitro).</text>
</comment>
<dbReference type="Gene3D" id="1.25.40.320">
    <property type="entry name" value="Peptidase M1, leukotriene A4 hydrolase/aminopeptidase C-terminal domain"/>
    <property type="match status" value="1"/>
</dbReference>
<dbReference type="Gene3D" id="1.10.390.10">
    <property type="entry name" value="Neutral Protease Domain 2"/>
    <property type="match status" value="1"/>
</dbReference>
<keyword evidence="9" id="KW-0378">Hydrolase</keyword>
<feature type="domain" description="Peptidase M1 leukotriene A4 hydrolase/aminopeptidase C-terminal" evidence="17">
    <location>
        <begin position="471"/>
        <end position="610"/>
    </location>
</feature>
<dbReference type="FunFam" id="1.10.390.10:FF:000003">
    <property type="entry name" value="Leukotriene A(4) hydrolase"/>
    <property type="match status" value="1"/>
</dbReference>
<evidence type="ECO:0000256" key="11">
    <source>
        <dbReference type="ARBA" id="ARBA00023049"/>
    </source>
</evidence>
<comment type="cofactor">
    <cofactor evidence="16">
        <name>Zn(2+)</name>
        <dbReference type="ChEBI" id="CHEBI:29105"/>
    </cofactor>
    <text evidence="16">Binds 1 zinc ion per subunit.</text>
</comment>